<dbReference type="AlphaFoldDB" id="R6I885"/>
<dbReference type="eggNOG" id="ENOG50343DA">
    <property type="taxonomic scope" value="Bacteria"/>
</dbReference>
<evidence type="ECO:0000313" key="1">
    <source>
        <dbReference type="EMBL" id="CDB45510.1"/>
    </source>
</evidence>
<organism evidence="1">
    <name type="scientific">Phascolarctobacterium faecium</name>
    <dbReference type="NCBI Taxonomy" id="33025"/>
    <lineage>
        <taxon>Bacteria</taxon>
        <taxon>Bacillati</taxon>
        <taxon>Bacillota</taxon>
        <taxon>Negativicutes</taxon>
        <taxon>Acidaminococcales</taxon>
        <taxon>Acidaminococcaceae</taxon>
        <taxon>Phascolarctobacterium</taxon>
    </lineage>
</organism>
<accession>R6I885</accession>
<proteinExistence type="predicted"/>
<dbReference type="EMBL" id="CBDS010000039">
    <property type="protein sequence ID" value="CDB45510.1"/>
    <property type="molecule type" value="Genomic_DNA"/>
</dbReference>
<dbReference type="InterPro" id="IPR038996">
    <property type="entry name" value="Gp14"/>
</dbReference>
<reference evidence="1" key="1">
    <citation type="submission" date="2012-11" db="EMBL/GenBank/DDBJ databases">
        <title>Dependencies among metagenomic species, viruses, plasmids and units of genetic variation.</title>
        <authorList>
            <person name="Nielsen H.B."/>
            <person name="Almeida M."/>
            <person name="Juncker A.S."/>
            <person name="Rasmussen S."/>
            <person name="Li J."/>
            <person name="Sunagawa S."/>
            <person name="Plichta D."/>
            <person name="Gautier L."/>
            <person name="Le Chatelier E."/>
            <person name="Peletier E."/>
            <person name="Bonde I."/>
            <person name="Nielsen T."/>
            <person name="Manichanh C."/>
            <person name="Arumugam M."/>
            <person name="Batto J."/>
            <person name="Santos M.B.Q.D."/>
            <person name="Blom N."/>
            <person name="Borruel N."/>
            <person name="Burgdorf K.S."/>
            <person name="Boumezbeur F."/>
            <person name="Casellas F."/>
            <person name="Dore J."/>
            <person name="Guarner F."/>
            <person name="Hansen T."/>
            <person name="Hildebrand F."/>
            <person name="Kaas R.S."/>
            <person name="Kennedy S."/>
            <person name="Kristiansen K."/>
            <person name="Kultima J.R."/>
            <person name="Leonard P."/>
            <person name="Levenez F."/>
            <person name="Lund O."/>
            <person name="Moumen B."/>
            <person name="Le Paslier D."/>
            <person name="Pons N."/>
            <person name="Pedersen O."/>
            <person name="Prifti E."/>
            <person name="Qin J."/>
            <person name="Raes J."/>
            <person name="Tap J."/>
            <person name="Tims S."/>
            <person name="Ussery D.W."/>
            <person name="Yamada T."/>
            <person name="MetaHit consortium"/>
            <person name="Renault P."/>
            <person name="Sicheritz-Ponten T."/>
            <person name="Bork P."/>
            <person name="Wang J."/>
            <person name="Brunak S."/>
            <person name="Ehrlich S.D."/>
        </authorList>
    </citation>
    <scope>NUCLEOTIDE SEQUENCE [LARGE SCALE GENOMIC DNA]</scope>
</reference>
<dbReference type="Pfam" id="PF24072">
    <property type="entry name" value="T7_gp14"/>
    <property type="match status" value="1"/>
</dbReference>
<gene>
    <name evidence="1" type="ORF">BN533_00636</name>
</gene>
<dbReference type="RefSeq" id="WP_021717539.1">
    <property type="nucleotide sequence ID" value="NZ_CAUERG010000005.1"/>
</dbReference>
<name>R6I885_9FIRM</name>
<dbReference type="STRING" id="1262914.BN533_00636"/>
<protein>
    <submittedName>
        <fullName evidence="1">Uncharacterized protein</fullName>
    </submittedName>
</protein>
<dbReference type="HOGENOM" id="CLU_1414004_0_0_9"/>
<sequence>MCDFGTALASTLQIGGSLFGQHEQAKAYQAQLDAQAKAAVTEMNFAFQNYEAERTDAFDQTVADIMKIRQNALQLNSGVKAAVNENMSGRTANLLVRNVEGDTARAVGSAKDNYSRKSNEIDLNKEATLRSTKSYIDNLNKSAPKMPSALSNILGAAATVVGNTTGALNRKNEVLSKGLEWDWWIGGAKVKR</sequence>
<comment type="caution">
    <text evidence="1">The sequence shown here is derived from an EMBL/GenBank/DDBJ whole genome shotgun (WGS) entry which is preliminary data.</text>
</comment>